<dbReference type="EMBL" id="PPXF01000021">
    <property type="protein sequence ID" value="POH69457.1"/>
    <property type="molecule type" value="Genomic_DNA"/>
</dbReference>
<dbReference type="RefSeq" id="WP_103430404.1">
    <property type="nucleotide sequence ID" value="NZ_PPXF01000021.1"/>
</dbReference>
<evidence type="ECO:0000256" key="1">
    <source>
        <dbReference type="SAM" id="MobiDB-lite"/>
    </source>
</evidence>
<protein>
    <submittedName>
        <fullName evidence="2">Uncharacterized protein</fullName>
    </submittedName>
</protein>
<organism evidence="2 3">
    <name type="scientific">Cryobacterium zongtaii</name>
    <dbReference type="NCBI Taxonomy" id="1259217"/>
    <lineage>
        <taxon>Bacteria</taxon>
        <taxon>Bacillati</taxon>
        <taxon>Actinomycetota</taxon>
        <taxon>Actinomycetes</taxon>
        <taxon>Micrococcales</taxon>
        <taxon>Microbacteriaceae</taxon>
        <taxon>Cryobacterium</taxon>
    </lineage>
</organism>
<sequence length="89" mass="9964">MNSSKLIQVELHPADAAAVERTTLRLNQTGELPVLLVDPLDDSGTAVAGMWLNRDTRETVYHWTKQTPSRRHQDKAPVDETEPNLMGTQ</sequence>
<gene>
    <name evidence="2" type="ORF">C3B59_05570</name>
</gene>
<feature type="region of interest" description="Disordered" evidence="1">
    <location>
        <begin position="64"/>
        <end position="89"/>
    </location>
</feature>
<evidence type="ECO:0000313" key="3">
    <source>
        <dbReference type="Proteomes" id="UP000237104"/>
    </source>
</evidence>
<proteinExistence type="predicted"/>
<accession>A0A2S3ZLV9</accession>
<comment type="caution">
    <text evidence="2">The sequence shown here is derived from an EMBL/GenBank/DDBJ whole genome shotgun (WGS) entry which is preliminary data.</text>
</comment>
<dbReference type="OrthoDB" id="9882310at2"/>
<dbReference type="Proteomes" id="UP000237104">
    <property type="component" value="Unassembled WGS sequence"/>
</dbReference>
<name>A0A2S3ZLV9_9MICO</name>
<evidence type="ECO:0000313" key="2">
    <source>
        <dbReference type="EMBL" id="POH69457.1"/>
    </source>
</evidence>
<dbReference type="AlphaFoldDB" id="A0A2S3ZLV9"/>
<reference evidence="2 3" key="1">
    <citation type="submission" date="2018-01" db="EMBL/GenBank/DDBJ databases">
        <title>Cryobacterium sp. nov., from glaciers in China.</title>
        <authorList>
            <person name="Liu Q."/>
            <person name="Xin Y.-H."/>
        </authorList>
    </citation>
    <scope>NUCLEOTIDE SEQUENCE [LARGE SCALE GENOMIC DNA]</scope>
    <source>
        <strain evidence="2 3">TMB1-8</strain>
    </source>
</reference>